<dbReference type="SUPFAM" id="SSF51695">
    <property type="entry name" value="PLC-like phosphodiesterases"/>
    <property type="match status" value="1"/>
</dbReference>
<gene>
    <name evidence="3" type="ORF">OKA104_LOCUS26999</name>
    <name evidence="2" type="ORF">VCS650_LOCUS28196</name>
</gene>
<reference evidence="3" key="1">
    <citation type="submission" date="2021-02" db="EMBL/GenBank/DDBJ databases">
        <authorList>
            <person name="Nowell W R."/>
        </authorList>
    </citation>
    <scope>NUCLEOTIDE SEQUENCE</scope>
</reference>
<organism evidence="3 4">
    <name type="scientific">Adineta steineri</name>
    <dbReference type="NCBI Taxonomy" id="433720"/>
    <lineage>
        <taxon>Eukaryota</taxon>
        <taxon>Metazoa</taxon>
        <taxon>Spiralia</taxon>
        <taxon>Gnathifera</taxon>
        <taxon>Rotifera</taxon>
        <taxon>Eurotatoria</taxon>
        <taxon>Bdelloidea</taxon>
        <taxon>Adinetida</taxon>
        <taxon>Adinetidae</taxon>
        <taxon>Adineta</taxon>
    </lineage>
</organism>
<accession>A0A819KWR9</accession>
<evidence type="ECO:0000256" key="1">
    <source>
        <dbReference type="SAM" id="SignalP"/>
    </source>
</evidence>
<dbReference type="InterPro" id="IPR051057">
    <property type="entry name" value="PI-PLC_domain"/>
</dbReference>
<feature type="signal peptide" evidence="1">
    <location>
        <begin position="1"/>
        <end position="18"/>
    </location>
</feature>
<dbReference type="GO" id="GO:0008081">
    <property type="term" value="F:phosphoric diester hydrolase activity"/>
    <property type="evidence" value="ECO:0007669"/>
    <property type="project" value="InterPro"/>
</dbReference>
<dbReference type="Gene3D" id="3.20.20.190">
    <property type="entry name" value="Phosphatidylinositol (PI) phosphodiesterase"/>
    <property type="match status" value="1"/>
</dbReference>
<comment type="caution">
    <text evidence="3">The sequence shown here is derived from an EMBL/GenBank/DDBJ whole genome shotgun (WGS) entry which is preliminary data.</text>
</comment>
<protein>
    <submittedName>
        <fullName evidence="3">Uncharacterized protein</fullName>
    </submittedName>
</protein>
<dbReference type="EMBL" id="CAJNON010000410">
    <property type="protein sequence ID" value="CAF1248473.1"/>
    <property type="molecule type" value="Genomic_DNA"/>
</dbReference>
<dbReference type="GO" id="GO:0006629">
    <property type="term" value="P:lipid metabolic process"/>
    <property type="evidence" value="ECO:0007669"/>
    <property type="project" value="InterPro"/>
</dbReference>
<dbReference type="Proteomes" id="UP000663891">
    <property type="component" value="Unassembled WGS sequence"/>
</dbReference>
<dbReference type="SUPFAM" id="SSF52047">
    <property type="entry name" value="RNI-like"/>
    <property type="match status" value="1"/>
</dbReference>
<evidence type="ECO:0000313" key="3">
    <source>
        <dbReference type="EMBL" id="CAF3951745.1"/>
    </source>
</evidence>
<proteinExistence type="predicted"/>
<sequence length="562" mass="62917">MIRFISLFAWIFVVVVQGTNYKTWMADNAPLLSQKTLGNISLVATHDSGTYNLTNTLINLDSYGPPLTTLYNALDTIANWTGEPLSDLIGLFADGVRAASKCTTKDIYSQLCDGNRGLDLRLSVYNGNIYMAHVLQGPSLSIVLAEVMQFLNETTGEVVYITAGHPYGFNQTYIDLLDSLLNPFVKGGFAITPAAYPGNLLTYTYGQLVNNSRSRVIIVLDDTINPNNNSYFSASTYSPPDGGSNTLCGFYTDSDNITVVITNQTANYIHCGTIPAPAAIYMTLTPSTGDTADLANELILEVFDNLDTYQIYESFFHLNIRFQNLCTHANLSTQVGMSSVSKTTFQRYYDDLIAPNKHRIQSLHLSNPFISDFFISLLEDIKRCSQLQTLTLCNIEYDCLETVLTAAVYLPNLSSLSICVNSQSDKITIYKLIFQLPVLKYCKMTFQDQGRDFLKLLSMSINSSSLIERLVISDNYDYSDIDTILSYVPRIRYLSVRSQNLLVMRDILGCLVIFSDLTHMSIITNCLSPISTEEFVKKHSHQVGTRHARKLGKILFYRIYHI</sequence>
<dbReference type="OrthoDB" id="1046782at2759"/>
<dbReference type="Proteomes" id="UP000663881">
    <property type="component" value="Unassembled WGS sequence"/>
</dbReference>
<dbReference type="InterPro" id="IPR017946">
    <property type="entry name" value="PLC-like_Pdiesterase_TIM-brl"/>
</dbReference>
<dbReference type="PANTHER" id="PTHR13593:SF113">
    <property type="entry name" value="SI:DKEY-266F7.9"/>
    <property type="match status" value="1"/>
</dbReference>
<dbReference type="PANTHER" id="PTHR13593">
    <property type="match status" value="1"/>
</dbReference>
<evidence type="ECO:0000313" key="2">
    <source>
        <dbReference type="EMBL" id="CAF1248473.1"/>
    </source>
</evidence>
<dbReference type="Gene3D" id="3.80.10.10">
    <property type="entry name" value="Ribonuclease Inhibitor"/>
    <property type="match status" value="1"/>
</dbReference>
<evidence type="ECO:0000313" key="4">
    <source>
        <dbReference type="Proteomes" id="UP000663881"/>
    </source>
</evidence>
<dbReference type="AlphaFoldDB" id="A0A819KWR9"/>
<dbReference type="EMBL" id="CAJOAY010002429">
    <property type="protein sequence ID" value="CAF3951745.1"/>
    <property type="molecule type" value="Genomic_DNA"/>
</dbReference>
<feature type="chain" id="PRO_5036415616" evidence="1">
    <location>
        <begin position="19"/>
        <end position="562"/>
    </location>
</feature>
<name>A0A819KWR9_9BILA</name>
<dbReference type="InterPro" id="IPR032675">
    <property type="entry name" value="LRR_dom_sf"/>
</dbReference>
<keyword evidence="1" id="KW-0732">Signal</keyword>